<keyword evidence="2" id="KW-0479">Metal-binding</keyword>
<dbReference type="Gene3D" id="3.90.1590.10">
    <property type="entry name" value="glutathione-dependent formaldehyde- activating enzyme (gfa)"/>
    <property type="match status" value="1"/>
</dbReference>
<dbReference type="InterPro" id="IPR011057">
    <property type="entry name" value="Mss4-like_sf"/>
</dbReference>
<dbReference type="RefSeq" id="WP_075173554.1">
    <property type="nucleotide sequence ID" value="NZ_JAUOPL010000003.1"/>
</dbReference>
<evidence type="ECO:0000256" key="2">
    <source>
        <dbReference type="ARBA" id="ARBA00022723"/>
    </source>
</evidence>
<evidence type="ECO:0000313" key="6">
    <source>
        <dbReference type="EMBL" id="MDP2521565.1"/>
    </source>
</evidence>
<comment type="caution">
    <text evidence="6">The sequence shown here is derived from an EMBL/GenBank/DDBJ whole genome shotgun (WGS) entry which is preliminary data.</text>
</comment>
<accession>A0ABT9ER78</accession>
<comment type="similarity">
    <text evidence="1">Belongs to the Gfa family.</text>
</comment>
<dbReference type="Proteomes" id="UP001177341">
    <property type="component" value="Unassembled WGS sequence"/>
</dbReference>
<dbReference type="PANTHER" id="PTHR33337:SF40">
    <property type="entry name" value="CENP-V_GFA DOMAIN-CONTAINING PROTEIN-RELATED"/>
    <property type="match status" value="1"/>
</dbReference>
<dbReference type="SUPFAM" id="SSF51316">
    <property type="entry name" value="Mss4-like"/>
    <property type="match status" value="1"/>
</dbReference>
<keyword evidence="4" id="KW-0456">Lyase</keyword>
<keyword evidence="7" id="KW-1185">Reference proteome</keyword>
<organism evidence="6 7">
    <name type="scientific">Neptunomonas phycophila</name>
    <dbReference type="NCBI Taxonomy" id="1572645"/>
    <lineage>
        <taxon>Bacteria</taxon>
        <taxon>Pseudomonadati</taxon>
        <taxon>Pseudomonadota</taxon>
        <taxon>Gammaproteobacteria</taxon>
        <taxon>Oceanospirillales</taxon>
        <taxon>Oceanospirillaceae</taxon>
        <taxon>Neptunomonas</taxon>
    </lineage>
</organism>
<evidence type="ECO:0000313" key="7">
    <source>
        <dbReference type="Proteomes" id="UP001177341"/>
    </source>
</evidence>
<keyword evidence="3" id="KW-0862">Zinc</keyword>
<dbReference type="EMBL" id="JAUYVO010000002">
    <property type="protein sequence ID" value="MDP2521565.1"/>
    <property type="molecule type" value="Genomic_DNA"/>
</dbReference>
<dbReference type="PROSITE" id="PS51891">
    <property type="entry name" value="CENP_V_GFA"/>
    <property type="match status" value="1"/>
</dbReference>
<evidence type="ECO:0000259" key="5">
    <source>
        <dbReference type="PROSITE" id="PS51891"/>
    </source>
</evidence>
<dbReference type="Pfam" id="PF04828">
    <property type="entry name" value="GFA"/>
    <property type="match status" value="1"/>
</dbReference>
<sequence>MITGSCLCGKVSYEISGEVGDIVHCHCVTCRKAHGAAFSSVAAVKDCDFTLSGQEWLSSYESSPGKVRYFCSSCGTQIYAKRERTEHLILRLGSLDTDLASKEKNHIWVSQKANWYSITNNLPECQEFE</sequence>
<dbReference type="InterPro" id="IPR006913">
    <property type="entry name" value="CENP-V/GFA"/>
</dbReference>
<gene>
    <name evidence="6" type="ORF">Q8W30_03185</name>
</gene>
<name>A0ABT9ER78_9GAMM</name>
<evidence type="ECO:0000256" key="1">
    <source>
        <dbReference type="ARBA" id="ARBA00005495"/>
    </source>
</evidence>
<proteinExistence type="inferred from homology"/>
<protein>
    <submittedName>
        <fullName evidence="6">GFA family protein</fullName>
    </submittedName>
</protein>
<evidence type="ECO:0000256" key="3">
    <source>
        <dbReference type="ARBA" id="ARBA00022833"/>
    </source>
</evidence>
<dbReference type="PANTHER" id="PTHR33337">
    <property type="entry name" value="GFA DOMAIN-CONTAINING PROTEIN"/>
    <property type="match status" value="1"/>
</dbReference>
<evidence type="ECO:0000256" key="4">
    <source>
        <dbReference type="ARBA" id="ARBA00023239"/>
    </source>
</evidence>
<feature type="domain" description="CENP-V/GFA" evidence="5">
    <location>
        <begin position="2"/>
        <end position="117"/>
    </location>
</feature>
<reference evidence="6" key="1">
    <citation type="submission" date="2023-07" db="EMBL/GenBank/DDBJ databases">
        <title>Genome content predicts the carbon catabolic preferences of heterotrophic bacteria.</title>
        <authorList>
            <person name="Gralka M."/>
        </authorList>
    </citation>
    <scope>NUCLEOTIDE SEQUENCE</scope>
    <source>
        <strain evidence="6">5G01</strain>
    </source>
</reference>